<protein>
    <recommendedName>
        <fullName evidence="8">Carboxylic ester hydrolase</fullName>
        <ecNumber evidence="8">3.1.1.-</ecNumber>
    </recommendedName>
</protein>
<dbReference type="AlphaFoldDB" id="A0AAD4KIU6"/>
<accession>A0AAD4KIU6</accession>
<organism evidence="9 10">
    <name type="scientific">Talaromyces proteolyticus</name>
    <dbReference type="NCBI Taxonomy" id="1131652"/>
    <lineage>
        <taxon>Eukaryota</taxon>
        <taxon>Fungi</taxon>
        <taxon>Dikarya</taxon>
        <taxon>Ascomycota</taxon>
        <taxon>Pezizomycotina</taxon>
        <taxon>Eurotiomycetes</taxon>
        <taxon>Eurotiomycetidae</taxon>
        <taxon>Eurotiales</taxon>
        <taxon>Trichocomaceae</taxon>
        <taxon>Talaromyces</taxon>
        <taxon>Talaromyces sect. Bacilispori</taxon>
    </lineage>
</organism>
<comment type="caution">
    <text evidence="9">The sequence shown here is derived from an EMBL/GenBank/DDBJ whole genome shotgun (WGS) entry which is preliminary data.</text>
</comment>
<feature type="signal peptide" evidence="8">
    <location>
        <begin position="1"/>
        <end position="21"/>
    </location>
</feature>
<evidence type="ECO:0000256" key="8">
    <source>
        <dbReference type="RuleBase" id="RU361238"/>
    </source>
</evidence>
<dbReference type="InterPro" id="IPR029058">
    <property type="entry name" value="AB_hydrolase_fold"/>
</dbReference>
<evidence type="ECO:0000256" key="6">
    <source>
        <dbReference type="ARBA" id="ARBA00022837"/>
    </source>
</evidence>
<comment type="similarity">
    <text evidence="1 8">Belongs to the tannase family.</text>
</comment>
<evidence type="ECO:0000313" key="9">
    <source>
        <dbReference type="EMBL" id="KAH8689333.1"/>
    </source>
</evidence>
<dbReference type="PANTHER" id="PTHR33938:SF8">
    <property type="entry name" value="CARBOXYLIC ESTER HYDROLASE"/>
    <property type="match status" value="1"/>
</dbReference>
<evidence type="ECO:0000313" key="10">
    <source>
        <dbReference type="Proteomes" id="UP001201262"/>
    </source>
</evidence>
<evidence type="ECO:0000256" key="7">
    <source>
        <dbReference type="ARBA" id="ARBA00023157"/>
    </source>
</evidence>
<keyword evidence="3" id="KW-0479">Metal-binding</keyword>
<reference evidence="9" key="1">
    <citation type="submission" date="2021-12" db="EMBL/GenBank/DDBJ databases">
        <title>Convergent genome expansion in fungi linked to evolution of root-endophyte symbiosis.</title>
        <authorList>
            <consortium name="DOE Joint Genome Institute"/>
            <person name="Ke Y.-H."/>
            <person name="Bonito G."/>
            <person name="Liao H.-L."/>
            <person name="Looney B."/>
            <person name="Rojas-Flechas A."/>
            <person name="Nash J."/>
            <person name="Hameed K."/>
            <person name="Schadt C."/>
            <person name="Martin F."/>
            <person name="Crous P.W."/>
            <person name="Miettinen O."/>
            <person name="Magnuson J.K."/>
            <person name="Labbe J."/>
            <person name="Jacobson D."/>
            <person name="Doktycz M.J."/>
            <person name="Veneault-Fourrey C."/>
            <person name="Kuo A."/>
            <person name="Mondo S."/>
            <person name="Calhoun S."/>
            <person name="Riley R."/>
            <person name="Ohm R."/>
            <person name="LaButti K."/>
            <person name="Andreopoulos B."/>
            <person name="Pangilinan J."/>
            <person name="Nolan M."/>
            <person name="Tritt A."/>
            <person name="Clum A."/>
            <person name="Lipzen A."/>
            <person name="Daum C."/>
            <person name="Barry K."/>
            <person name="Grigoriev I.V."/>
            <person name="Vilgalys R."/>
        </authorList>
    </citation>
    <scope>NUCLEOTIDE SEQUENCE</scope>
    <source>
        <strain evidence="9">PMI_201</strain>
    </source>
</reference>
<keyword evidence="7" id="KW-1015">Disulfide bond</keyword>
<keyword evidence="4 8" id="KW-0732">Signal</keyword>
<keyword evidence="5 8" id="KW-0378">Hydrolase</keyword>
<dbReference type="GeneID" id="70249066"/>
<feature type="chain" id="PRO_5041771313" description="Carboxylic ester hydrolase" evidence="8">
    <location>
        <begin position="22"/>
        <end position="516"/>
    </location>
</feature>
<dbReference type="GO" id="GO:0046872">
    <property type="term" value="F:metal ion binding"/>
    <property type="evidence" value="ECO:0007669"/>
    <property type="project" value="UniProtKB-KW"/>
</dbReference>
<gene>
    <name evidence="9" type="ORF">BGW36DRAFT_401724</name>
</gene>
<evidence type="ECO:0000256" key="2">
    <source>
        <dbReference type="ARBA" id="ARBA00022487"/>
    </source>
</evidence>
<dbReference type="Proteomes" id="UP001201262">
    <property type="component" value="Unassembled WGS sequence"/>
</dbReference>
<evidence type="ECO:0000256" key="3">
    <source>
        <dbReference type="ARBA" id="ARBA00022723"/>
    </source>
</evidence>
<dbReference type="InterPro" id="IPR011118">
    <property type="entry name" value="Tannase/feruloyl_esterase"/>
</dbReference>
<dbReference type="PANTHER" id="PTHR33938">
    <property type="entry name" value="FERULOYL ESTERASE B-RELATED"/>
    <property type="match status" value="1"/>
</dbReference>
<evidence type="ECO:0000256" key="5">
    <source>
        <dbReference type="ARBA" id="ARBA00022801"/>
    </source>
</evidence>
<keyword evidence="2" id="KW-0719">Serine esterase</keyword>
<dbReference type="RefSeq" id="XP_046065687.1">
    <property type="nucleotide sequence ID" value="XM_046218779.1"/>
</dbReference>
<sequence>MFSTKLGQALLLAISIKGCSASLINTPTIPGVTFTDVQAVEHQNYSLLAENTNPEQFYDTTISFCNITLWYTHQGWNDNIAVTVWIPLTGWDGRMRGVGGSGFSVIANLNRLAPGVGNSSATVATNGGHGHNTSSADTWGLDNSSRVNFMYAQTFFAVAEAEAAVIGKSVITDMFGASPRYSYFDGCSTGGRQALMLAQQYPDLYDGILSGSPAINWASFVPGMYYPQFVMNQLQHYPYPCILDAINNASIIACDILDGAVDGIISNPYQCNYSASAAVGRTVYCKDTGKMETITESDAEVADKIWEGPKSSISNSQLWYPMSRGTSFSNIANVTNNGTAWTGAPFLIAVDWINRFVFQNANYPIAEMPASGFEDAYDLSVKAWRHVSSTDNPDLSGFQAAGGKLIHWHGLADQQIFEEGSRDYYNKCMAHDPLLREYYRFFEAPGAAHCGVSGLIPTDAMSYLIQWVEDGVAPDELPASTPDGAMKRRLCEYPKVAAYRGGNVTLESSFHCQESF</sequence>
<evidence type="ECO:0000256" key="1">
    <source>
        <dbReference type="ARBA" id="ARBA00006249"/>
    </source>
</evidence>
<keyword evidence="10" id="KW-1185">Reference proteome</keyword>
<dbReference type="SUPFAM" id="SSF53474">
    <property type="entry name" value="alpha/beta-Hydrolases"/>
    <property type="match status" value="1"/>
</dbReference>
<name>A0AAD4KIU6_9EURO</name>
<dbReference type="EC" id="3.1.1.-" evidence="8"/>
<keyword evidence="6" id="KW-0106">Calcium</keyword>
<evidence type="ECO:0000256" key="4">
    <source>
        <dbReference type="ARBA" id="ARBA00022729"/>
    </source>
</evidence>
<dbReference type="EMBL" id="JAJTJA010000015">
    <property type="protein sequence ID" value="KAH8689333.1"/>
    <property type="molecule type" value="Genomic_DNA"/>
</dbReference>
<proteinExistence type="inferred from homology"/>
<dbReference type="Pfam" id="PF07519">
    <property type="entry name" value="Tannase"/>
    <property type="match status" value="1"/>
</dbReference>
<dbReference type="GO" id="GO:0030600">
    <property type="term" value="F:feruloyl esterase activity"/>
    <property type="evidence" value="ECO:0007669"/>
    <property type="project" value="UniProtKB-ARBA"/>
</dbReference>
<dbReference type="Gene3D" id="3.40.50.1820">
    <property type="entry name" value="alpha/beta hydrolase"/>
    <property type="match status" value="1"/>
</dbReference>